<dbReference type="Pfam" id="PF13365">
    <property type="entry name" value="Trypsin_2"/>
    <property type="match status" value="1"/>
</dbReference>
<dbReference type="GO" id="GO:0008236">
    <property type="term" value="F:serine-type peptidase activity"/>
    <property type="evidence" value="ECO:0007669"/>
    <property type="project" value="UniProtKB-KW"/>
</dbReference>
<keyword evidence="4 7" id="KW-0378">Hydrolase</keyword>
<reference evidence="9 10" key="1">
    <citation type="journal article" date="2013" name="Genome Announc.">
        <title>Whole-Genome Sequence of Microcystis aeruginosa TAIHU98, a Nontoxic Bloom-Forming Strain Isolated from Taihu Lake, China.</title>
        <authorList>
            <person name="Yang C."/>
            <person name="Zhang W."/>
            <person name="Ren M."/>
            <person name="Song L."/>
            <person name="Li T."/>
            <person name="Zhao J."/>
        </authorList>
    </citation>
    <scope>NUCLEOTIDE SEQUENCE [LARGE SCALE GENOMIC DNA]</scope>
    <source>
        <strain evidence="9 10">TAIHU98</strain>
    </source>
</reference>
<evidence type="ECO:0000256" key="6">
    <source>
        <dbReference type="PIRSR" id="PIRSR608256-1"/>
    </source>
</evidence>
<evidence type="ECO:0000259" key="8">
    <source>
        <dbReference type="Pfam" id="PF19961"/>
    </source>
</evidence>
<feature type="domain" description="Effector-associated" evidence="8">
    <location>
        <begin position="12"/>
        <end position="96"/>
    </location>
</feature>
<feature type="active site" description="Charge relay system" evidence="6">
    <location>
        <position position="261"/>
    </location>
</feature>
<dbReference type="InterPro" id="IPR043504">
    <property type="entry name" value="Peptidase_S1_PA_chymotrypsin"/>
</dbReference>
<keyword evidence="5 7" id="KW-0720">Serine protease</keyword>
<dbReference type="Pfam" id="PF19961">
    <property type="entry name" value="EAD8"/>
    <property type="match status" value="1"/>
</dbReference>
<sequence length="309" mass="34385">MNPEIFLLQTEVTSLILALNPFAIRVNVASDRQEVLENAGIDMAFISNLRQDTKPNIFAQALVAAFKTYCVSNQRLDYHPMVRFLKHLYELAPIIYQLADEDVALFTRLVERGEENLKALTARSTVGRIESPKGTGIGTGVLIGKKILLTCDHIFTKSRTQQAWVRFNSTPNSYDLDSDVFELDLNCATRSSREDYALIPVKGEPKQQTAISIDAILDSGQEIRLIHHPQGQHVVVSELGQVVQVGEDYIDHNISTDEGSSGAPIFNRDWKLVAIHRGHPGILGRTLVPGTTSGLPLRSFWTQIESHLS</sequence>
<organism evidence="9 10">
    <name type="scientific">Microcystis aeruginosa TAIHU98</name>
    <dbReference type="NCBI Taxonomy" id="1134457"/>
    <lineage>
        <taxon>Bacteria</taxon>
        <taxon>Bacillati</taxon>
        <taxon>Cyanobacteriota</taxon>
        <taxon>Cyanophyceae</taxon>
        <taxon>Oscillatoriophycideae</taxon>
        <taxon>Chroococcales</taxon>
        <taxon>Microcystaceae</taxon>
        <taxon>Microcystis</taxon>
    </lineage>
</organism>
<protein>
    <recommendedName>
        <fullName evidence="7">Serine protease</fullName>
        <ecNumber evidence="7">3.4.21.-</ecNumber>
    </recommendedName>
</protein>
<dbReference type="InterPro" id="IPR008256">
    <property type="entry name" value="Peptidase_S1B"/>
</dbReference>
<dbReference type="PATRIC" id="fig|1134457.3.peg.590"/>
<name>L7EBT7_MICAE</name>
<evidence type="ECO:0000313" key="9">
    <source>
        <dbReference type="EMBL" id="ELP56920.1"/>
    </source>
</evidence>
<keyword evidence="3" id="KW-0732">Signal</keyword>
<comment type="similarity">
    <text evidence="1 7">Belongs to the peptidase S1B family.</text>
</comment>
<evidence type="ECO:0000256" key="5">
    <source>
        <dbReference type="ARBA" id="ARBA00022825"/>
    </source>
</evidence>
<evidence type="ECO:0000256" key="3">
    <source>
        <dbReference type="ARBA" id="ARBA00022729"/>
    </source>
</evidence>
<dbReference type="InterPro" id="IPR045437">
    <property type="entry name" value="EAD8"/>
</dbReference>
<feature type="active site" description="Charge relay system" evidence="6">
    <location>
        <position position="153"/>
    </location>
</feature>
<proteinExistence type="inferred from homology"/>
<gene>
    <name evidence="9" type="ORF">O53_1532</name>
</gene>
<comment type="caution">
    <text evidence="9">The sequence shown here is derived from an EMBL/GenBank/DDBJ whole genome shotgun (WGS) entry which is preliminary data.</text>
</comment>
<dbReference type="Proteomes" id="UP000010932">
    <property type="component" value="Unassembled WGS sequence"/>
</dbReference>
<evidence type="ECO:0000256" key="1">
    <source>
        <dbReference type="ARBA" id="ARBA00008764"/>
    </source>
</evidence>
<feature type="active site" description="Charge relay system" evidence="6">
    <location>
        <position position="195"/>
    </location>
</feature>
<keyword evidence="2 7" id="KW-0645">Protease</keyword>
<dbReference type="EMBL" id="ANKQ01000001">
    <property type="protein sequence ID" value="ELP56920.1"/>
    <property type="molecule type" value="Genomic_DNA"/>
</dbReference>
<dbReference type="EC" id="3.4.21.-" evidence="7"/>
<dbReference type="SUPFAM" id="SSF50494">
    <property type="entry name" value="Trypsin-like serine proteases"/>
    <property type="match status" value="1"/>
</dbReference>
<accession>L7EBT7</accession>
<evidence type="ECO:0000256" key="7">
    <source>
        <dbReference type="RuleBase" id="RU004296"/>
    </source>
</evidence>
<dbReference type="PRINTS" id="PR00839">
    <property type="entry name" value="V8PROTEASE"/>
</dbReference>
<dbReference type="PANTHER" id="PTHR14389">
    <property type="entry name" value="SI:CH1073-475A24.1"/>
    <property type="match status" value="1"/>
</dbReference>
<dbReference type="GO" id="GO:0006508">
    <property type="term" value="P:proteolysis"/>
    <property type="evidence" value="ECO:0007669"/>
    <property type="project" value="UniProtKB-KW"/>
</dbReference>
<dbReference type="RefSeq" id="WP_002734217.1">
    <property type="nucleotide sequence ID" value="NZ_ANKQ01000001.1"/>
</dbReference>
<evidence type="ECO:0000256" key="2">
    <source>
        <dbReference type="ARBA" id="ARBA00022670"/>
    </source>
</evidence>
<evidence type="ECO:0000313" key="10">
    <source>
        <dbReference type="Proteomes" id="UP000010932"/>
    </source>
</evidence>
<dbReference type="AlphaFoldDB" id="L7EBT7"/>
<evidence type="ECO:0000256" key="4">
    <source>
        <dbReference type="ARBA" id="ARBA00022801"/>
    </source>
</evidence>
<dbReference type="InterPro" id="IPR009003">
    <property type="entry name" value="Peptidase_S1_PA"/>
</dbReference>
<dbReference type="Gene3D" id="2.40.10.10">
    <property type="entry name" value="Trypsin-like serine proteases"/>
    <property type="match status" value="2"/>
</dbReference>
<dbReference type="PANTHER" id="PTHR14389:SF3">
    <property type="entry name" value="PROTEIN FAM111A-LIKE"/>
    <property type="match status" value="1"/>
</dbReference>